<evidence type="ECO:0000256" key="2">
    <source>
        <dbReference type="ARBA" id="ARBA00023012"/>
    </source>
</evidence>
<dbReference type="GO" id="GO:0006355">
    <property type="term" value="P:regulation of DNA-templated transcription"/>
    <property type="evidence" value="ECO:0007669"/>
    <property type="project" value="InterPro"/>
</dbReference>
<sequence length="225" mass="26561">MNSLTLLYAEDEVETRENYERYLKRYFKEVYVASNGLEALQIYKKYKPNILLLDINMPGLNGLELTKQIREQDKTTRIIILTAHLEQDKLLFAAELNLTKYLPKPISRLHLKEALNEATKQFKELNKSGSKVEFKNGLIWDKDEKKIYENEKEIKLTKYEILLFELLVSKKNKIFSSDEIALYLWDDIIDLEHSSKLKDIIKRLRKKLPKDTIENIYGAGYKLIN</sequence>
<dbReference type="PROSITE" id="PS50110">
    <property type="entry name" value="RESPONSE_REGULATORY"/>
    <property type="match status" value="1"/>
</dbReference>
<dbReference type="SUPFAM" id="SSF52172">
    <property type="entry name" value="CheY-like"/>
    <property type="match status" value="1"/>
</dbReference>
<evidence type="ECO:0000313" key="10">
    <source>
        <dbReference type="EMBL" id="RXJ68449.1"/>
    </source>
</evidence>
<dbReference type="Gene3D" id="1.10.10.10">
    <property type="entry name" value="Winged helix-like DNA-binding domain superfamily/Winged helix DNA-binding domain"/>
    <property type="match status" value="1"/>
</dbReference>
<dbReference type="InterPro" id="IPR001867">
    <property type="entry name" value="OmpR/PhoB-type_DNA-bd"/>
</dbReference>
<feature type="domain" description="OmpR/PhoB-type" evidence="9">
    <location>
        <begin position="129"/>
        <end position="225"/>
    </location>
</feature>
<dbReference type="CDD" id="cd00383">
    <property type="entry name" value="trans_reg_C"/>
    <property type="match status" value="1"/>
</dbReference>
<dbReference type="InterPro" id="IPR039420">
    <property type="entry name" value="WalR-like"/>
</dbReference>
<dbReference type="InterPro" id="IPR011006">
    <property type="entry name" value="CheY-like_superfamily"/>
</dbReference>
<keyword evidence="4 7" id="KW-0238">DNA-binding</keyword>
<feature type="domain" description="Response regulatory" evidence="8">
    <location>
        <begin position="5"/>
        <end position="119"/>
    </location>
</feature>
<keyword evidence="5" id="KW-0804">Transcription</keyword>
<protein>
    <recommendedName>
        <fullName evidence="12">DNA-binding response regulator</fullName>
    </recommendedName>
</protein>
<reference evidence="10 11" key="1">
    <citation type="submission" date="2017-10" db="EMBL/GenBank/DDBJ databases">
        <title>Genomics of the genus Arcobacter.</title>
        <authorList>
            <person name="Perez-Cataluna A."/>
            <person name="Figueras M.J."/>
        </authorList>
    </citation>
    <scope>NUCLEOTIDE SEQUENCE [LARGE SCALE GENOMIC DNA]</scope>
    <source>
        <strain evidence="10 11">CECT 8993</strain>
    </source>
</reference>
<feature type="modified residue" description="4-aspartylphosphate" evidence="6">
    <location>
        <position position="54"/>
    </location>
</feature>
<dbReference type="GO" id="GO:0032993">
    <property type="term" value="C:protein-DNA complex"/>
    <property type="evidence" value="ECO:0007669"/>
    <property type="project" value="TreeGrafter"/>
</dbReference>
<dbReference type="RefSeq" id="WP_128980253.1">
    <property type="nucleotide sequence ID" value="NZ_PDKJ01000005.1"/>
</dbReference>
<dbReference type="Proteomes" id="UP000290172">
    <property type="component" value="Unassembled WGS sequence"/>
</dbReference>
<dbReference type="GO" id="GO:0000156">
    <property type="term" value="F:phosphorelay response regulator activity"/>
    <property type="evidence" value="ECO:0007669"/>
    <property type="project" value="TreeGrafter"/>
</dbReference>
<evidence type="ECO:0000256" key="1">
    <source>
        <dbReference type="ARBA" id="ARBA00022553"/>
    </source>
</evidence>
<accession>A0A4Q0YH86</accession>
<dbReference type="Pfam" id="PF00486">
    <property type="entry name" value="Trans_reg_C"/>
    <property type="match status" value="1"/>
</dbReference>
<keyword evidence="1 6" id="KW-0597">Phosphoprotein</keyword>
<comment type="caution">
    <text evidence="10">The sequence shown here is derived from an EMBL/GenBank/DDBJ whole genome shotgun (WGS) entry which is preliminary data.</text>
</comment>
<dbReference type="EMBL" id="PDKJ01000005">
    <property type="protein sequence ID" value="RXJ68449.1"/>
    <property type="molecule type" value="Genomic_DNA"/>
</dbReference>
<evidence type="ECO:0000256" key="5">
    <source>
        <dbReference type="ARBA" id="ARBA00023163"/>
    </source>
</evidence>
<evidence type="ECO:0000256" key="6">
    <source>
        <dbReference type="PROSITE-ProRule" id="PRU00169"/>
    </source>
</evidence>
<dbReference type="AlphaFoldDB" id="A0A4Q0YH86"/>
<evidence type="ECO:0008006" key="12">
    <source>
        <dbReference type="Google" id="ProtNLM"/>
    </source>
</evidence>
<dbReference type="GO" id="GO:0005829">
    <property type="term" value="C:cytosol"/>
    <property type="evidence" value="ECO:0007669"/>
    <property type="project" value="TreeGrafter"/>
</dbReference>
<feature type="DNA-binding region" description="OmpR/PhoB-type" evidence="7">
    <location>
        <begin position="129"/>
        <end position="225"/>
    </location>
</feature>
<evidence type="ECO:0000259" key="8">
    <source>
        <dbReference type="PROSITE" id="PS50110"/>
    </source>
</evidence>
<dbReference type="SMART" id="SM00862">
    <property type="entry name" value="Trans_reg_C"/>
    <property type="match status" value="1"/>
</dbReference>
<dbReference type="InterPro" id="IPR036388">
    <property type="entry name" value="WH-like_DNA-bd_sf"/>
</dbReference>
<gene>
    <name evidence="10" type="ORF">CRV08_06355</name>
</gene>
<keyword evidence="2" id="KW-0902">Two-component regulatory system</keyword>
<keyword evidence="3" id="KW-0805">Transcription regulation</keyword>
<dbReference type="InterPro" id="IPR001789">
    <property type="entry name" value="Sig_transdc_resp-reg_receiver"/>
</dbReference>
<evidence type="ECO:0000313" key="11">
    <source>
        <dbReference type="Proteomes" id="UP000290172"/>
    </source>
</evidence>
<evidence type="ECO:0000256" key="7">
    <source>
        <dbReference type="PROSITE-ProRule" id="PRU01091"/>
    </source>
</evidence>
<dbReference type="PANTHER" id="PTHR48111:SF1">
    <property type="entry name" value="TWO-COMPONENT RESPONSE REGULATOR ORR33"/>
    <property type="match status" value="1"/>
</dbReference>
<dbReference type="CDD" id="cd00156">
    <property type="entry name" value="REC"/>
    <property type="match status" value="1"/>
</dbReference>
<dbReference type="PANTHER" id="PTHR48111">
    <property type="entry name" value="REGULATOR OF RPOS"/>
    <property type="match status" value="1"/>
</dbReference>
<dbReference type="GO" id="GO:0000976">
    <property type="term" value="F:transcription cis-regulatory region binding"/>
    <property type="evidence" value="ECO:0007669"/>
    <property type="project" value="TreeGrafter"/>
</dbReference>
<evidence type="ECO:0000256" key="3">
    <source>
        <dbReference type="ARBA" id="ARBA00023015"/>
    </source>
</evidence>
<dbReference type="Gene3D" id="3.40.50.2300">
    <property type="match status" value="1"/>
</dbReference>
<evidence type="ECO:0000259" key="9">
    <source>
        <dbReference type="PROSITE" id="PS51755"/>
    </source>
</evidence>
<dbReference type="Pfam" id="PF00072">
    <property type="entry name" value="Response_reg"/>
    <property type="match status" value="1"/>
</dbReference>
<proteinExistence type="predicted"/>
<organism evidence="10 11">
    <name type="scientific">Halarcobacter ebronensis</name>
    <dbReference type="NCBI Taxonomy" id="1462615"/>
    <lineage>
        <taxon>Bacteria</taxon>
        <taxon>Pseudomonadati</taxon>
        <taxon>Campylobacterota</taxon>
        <taxon>Epsilonproteobacteria</taxon>
        <taxon>Campylobacterales</taxon>
        <taxon>Arcobacteraceae</taxon>
        <taxon>Halarcobacter</taxon>
    </lineage>
</organism>
<dbReference type="SMART" id="SM00448">
    <property type="entry name" value="REC"/>
    <property type="match status" value="1"/>
</dbReference>
<name>A0A4Q0YH86_9BACT</name>
<evidence type="ECO:0000256" key="4">
    <source>
        <dbReference type="ARBA" id="ARBA00023125"/>
    </source>
</evidence>
<dbReference type="PROSITE" id="PS51755">
    <property type="entry name" value="OMPR_PHOB"/>
    <property type="match status" value="1"/>
</dbReference>